<reference evidence="1 2" key="1">
    <citation type="journal article" date="2021" name="Hortic Res">
        <title>High-quality reference genome and annotation aids understanding of berry development for evergreen blueberry (Vaccinium darrowii).</title>
        <authorList>
            <person name="Yu J."/>
            <person name="Hulse-Kemp A.M."/>
            <person name="Babiker E."/>
            <person name="Staton M."/>
        </authorList>
    </citation>
    <scope>NUCLEOTIDE SEQUENCE [LARGE SCALE GENOMIC DNA]</scope>
    <source>
        <strain evidence="2">cv. NJ 8807/NJ 8810</strain>
        <tissue evidence="1">Young leaf</tissue>
    </source>
</reference>
<proteinExistence type="predicted"/>
<name>A0ACB7YR81_9ERIC</name>
<evidence type="ECO:0000313" key="2">
    <source>
        <dbReference type="Proteomes" id="UP000828048"/>
    </source>
</evidence>
<dbReference type="EMBL" id="CM037161">
    <property type="protein sequence ID" value="KAH7855657.1"/>
    <property type="molecule type" value="Genomic_DNA"/>
</dbReference>
<comment type="caution">
    <text evidence="1">The sequence shown here is derived from an EMBL/GenBank/DDBJ whole genome shotgun (WGS) entry which is preliminary data.</text>
</comment>
<sequence>MVTWPLFADQFYNEKLVVQVLRVGVRVGVEFGVRWGEEKYGAAVRRGGVTKAVEELMDGGDEGRERRERARDLQEMAKRVIEEGGSSFLNMECLIQDIREQVMAIKPLHE</sequence>
<protein>
    <submittedName>
        <fullName evidence="1">Uncharacterized protein</fullName>
    </submittedName>
</protein>
<accession>A0ACB7YR81</accession>
<organism evidence="1 2">
    <name type="scientific">Vaccinium darrowii</name>
    <dbReference type="NCBI Taxonomy" id="229202"/>
    <lineage>
        <taxon>Eukaryota</taxon>
        <taxon>Viridiplantae</taxon>
        <taxon>Streptophyta</taxon>
        <taxon>Embryophyta</taxon>
        <taxon>Tracheophyta</taxon>
        <taxon>Spermatophyta</taxon>
        <taxon>Magnoliopsida</taxon>
        <taxon>eudicotyledons</taxon>
        <taxon>Gunneridae</taxon>
        <taxon>Pentapetalae</taxon>
        <taxon>asterids</taxon>
        <taxon>Ericales</taxon>
        <taxon>Ericaceae</taxon>
        <taxon>Vaccinioideae</taxon>
        <taxon>Vaccinieae</taxon>
        <taxon>Vaccinium</taxon>
    </lineage>
</organism>
<keyword evidence="2" id="KW-1185">Reference proteome</keyword>
<gene>
    <name evidence="1" type="ORF">Vadar_027324</name>
</gene>
<dbReference type="Proteomes" id="UP000828048">
    <property type="component" value="Chromosome 11"/>
</dbReference>
<evidence type="ECO:0000313" key="1">
    <source>
        <dbReference type="EMBL" id="KAH7855657.1"/>
    </source>
</evidence>